<evidence type="ECO:0000313" key="4">
    <source>
        <dbReference type="Proteomes" id="UP000774958"/>
    </source>
</evidence>
<accession>A0A0S2SCT6</accession>
<sequence>MNPSDRQEQTDTILRHCLALLEGNTTLATLNQTPPDELERLYERAYHAWNRGECDEATELFAFLALQQPLDRRFPFAFACALKEQGEYRHALTLFSQTLAMQANDPFAPFHIAECLQALGETDAARDALDAVIALCFGQAEQDPRYDALRQRAEIQLASLNH</sequence>
<reference evidence="3" key="1">
    <citation type="submission" date="2015-10" db="EMBL/GenBank/DDBJ databases">
        <title>Complete Genome Sequence of Aeromonas schubertii strain WL1483.</title>
        <authorList>
            <person name="Liu L."/>
        </authorList>
    </citation>
    <scope>NUCLEOTIDE SEQUENCE [LARGE SCALE GENOMIC DNA]</scope>
    <source>
        <strain evidence="3">WL1483</strain>
    </source>
</reference>
<dbReference type="InterPro" id="IPR016379">
    <property type="entry name" value="T3SS_Ca_resp_chp_LcrH/SycD_sub"/>
</dbReference>
<evidence type="ECO:0000313" key="3">
    <source>
        <dbReference type="Proteomes" id="UP000058114"/>
    </source>
</evidence>
<dbReference type="Gene3D" id="1.25.40.10">
    <property type="entry name" value="Tetratricopeptide repeat domain"/>
    <property type="match status" value="1"/>
</dbReference>
<keyword evidence="4" id="KW-1185">Reference proteome</keyword>
<evidence type="ECO:0000313" key="1">
    <source>
        <dbReference type="EMBL" id="ALP39491.1"/>
    </source>
</evidence>
<dbReference type="SUPFAM" id="SSF48452">
    <property type="entry name" value="TPR-like"/>
    <property type="match status" value="1"/>
</dbReference>
<dbReference type="EMBL" id="CP013067">
    <property type="protein sequence ID" value="ALP39491.1"/>
    <property type="molecule type" value="Genomic_DNA"/>
</dbReference>
<dbReference type="KEGG" id="asr:WL1483_72"/>
<dbReference type="InterPro" id="IPR011990">
    <property type="entry name" value="TPR-like_helical_dom_sf"/>
</dbReference>
<reference evidence="1 3" key="2">
    <citation type="journal article" date="2016" name="Genome Announc.">
        <title>Complete Genome Sequence of the Highly Virulent Aeromonas schubertii Strain WL1483, Isolated from Diseased Snakehead Fish (Channa argus) in China.</title>
        <authorList>
            <person name="Liu L."/>
            <person name="Li N."/>
            <person name="Zhang D."/>
            <person name="Fu X."/>
            <person name="Shi C."/>
            <person name="Lin Q."/>
            <person name="Hao G."/>
        </authorList>
    </citation>
    <scope>NUCLEOTIDE SEQUENCE [LARGE SCALE GENOMIC DNA]</scope>
    <source>
        <strain evidence="1 3">WL1483</strain>
    </source>
</reference>
<dbReference type="InterPro" id="IPR005415">
    <property type="entry name" value="T3SS_Ca_resp_chp_LcrH/SycD"/>
</dbReference>
<evidence type="ECO:0000313" key="2">
    <source>
        <dbReference type="EMBL" id="MBZ6066198.1"/>
    </source>
</evidence>
<proteinExistence type="predicted"/>
<dbReference type="EMBL" id="JAIRBT010000008">
    <property type="protein sequence ID" value="MBZ6066198.1"/>
    <property type="molecule type" value="Genomic_DNA"/>
</dbReference>
<dbReference type="NCBIfam" id="TIGR02552">
    <property type="entry name" value="LcrH_SycD"/>
    <property type="match status" value="1"/>
</dbReference>
<name>A0A0S2SCT6_9GAMM</name>
<dbReference type="PRINTS" id="PR01595">
    <property type="entry name" value="SYCDCHAPRONE"/>
</dbReference>
<dbReference type="AlphaFoldDB" id="A0A0S2SCT6"/>
<organism evidence="1 3">
    <name type="scientific">Aeromonas schubertii</name>
    <dbReference type="NCBI Taxonomy" id="652"/>
    <lineage>
        <taxon>Bacteria</taxon>
        <taxon>Pseudomonadati</taxon>
        <taxon>Pseudomonadota</taxon>
        <taxon>Gammaproteobacteria</taxon>
        <taxon>Aeromonadales</taxon>
        <taxon>Aeromonadaceae</taxon>
        <taxon>Aeromonas</taxon>
    </lineage>
</organism>
<dbReference type="Proteomes" id="UP000774958">
    <property type="component" value="Unassembled WGS sequence"/>
</dbReference>
<gene>
    <name evidence="2" type="ORF">LA374_08260</name>
    <name evidence="1" type="ORF">WL1483_72</name>
</gene>
<dbReference type="PIRSF" id="PIRSF003165">
    <property type="entry name" value="Chaperone_SicA"/>
    <property type="match status" value="1"/>
</dbReference>
<dbReference type="PATRIC" id="fig|652.5.peg.1382"/>
<dbReference type="Pfam" id="PF14559">
    <property type="entry name" value="TPR_19"/>
    <property type="match status" value="1"/>
</dbReference>
<protein>
    <submittedName>
        <fullName evidence="2">SycD/LcrH family type III secretion system chaperone</fullName>
    </submittedName>
</protein>
<dbReference type="RefSeq" id="WP_019840884.1">
    <property type="nucleotide sequence ID" value="NZ_CP013067.1"/>
</dbReference>
<reference evidence="2 4" key="3">
    <citation type="submission" date="2021-09" db="EMBL/GenBank/DDBJ databases">
        <title>Aeromonas schubertii isolated from Asian sea bass.</title>
        <authorList>
            <person name="Pinpimai K."/>
        </authorList>
    </citation>
    <scope>NUCLEOTIDE SEQUENCE [LARGE SCALE GENOMIC DNA]</scope>
    <source>
        <strain evidence="2 4">CHULA2021a</strain>
    </source>
</reference>
<dbReference type="Proteomes" id="UP000058114">
    <property type="component" value="Chromosome"/>
</dbReference>